<dbReference type="SUPFAM" id="SSF53041">
    <property type="entry name" value="Resolvase-like"/>
    <property type="match status" value="1"/>
</dbReference>
<dbReference type="InterPro" id="IPR038109">
    <property type="entry name" value="DNA_bind_recomb_sf"/>
</dbReference>
<organism evidence="4 5">
    <name type="scientific">Agathobacter rectalis</name>
    <dbReference type="NCBI Taxonomy" id="39491"/>
    <lineage>
        <taxon>Bacteria</taxon>
        <taxon>Bacillati</taxon>
        <taxon>Bacillota</taxon>
        <taxon>Clostridia</taxon>
        <taxon>Lachnospirales</taxon>
        <taxon>Lachnospiraceae</taxon>
        <taxon>Agathobacter</taxon>
    </lineage>
</organism>
<reference evidence="4 5" key="2">
    <citation type="submission" date="2019-09" db="EMBL/GenBank/DDBJ databases">
        <title>Strain-level analysis of Eubacterium rectale using genomes from metagenomes.</title>
        <authorList>
            <person name="Karcher N."/>
            <person name="Segata N."/>
        </authorList>
    </citation>
    <scope>NUCLEOTIDE SEQUENCE [LARGE SCALE GENOMIC DNA]</scope>
    <source>
        <strain evidence="4 5">T3WBe13</strain>
    </source>
</reference>
<comment type="caution">
    <text evidence="4">The sequence shown here is derived from an EMBL/GenBank/DDBJ whole genome shotgun (WGS) entry which is preliminary data.</text>
</comment>
<evidence type="ECO:0000256" key="1">
    <source>
        <dbReference type="SAM" id="Coils"/>
    </source>
</evidence>
<dbReference type="Pfam" id="PF00239">
    <property type="entry name" value="Resolvase"/>
    <property type="match status" value="1"/>
</dbReference>
<dbReference type="SMART" id="SM00857">
    <property type="entry name" value="Resolvase"/>
    <property type="match status" value="1"/>
</dbReference>
<proteinExistence type="predicted"/>
<name>A0A5S4VH31_9FIRM</name>
<evidence type="ECO:0000313" key="4">
    <source>
        <dbReference type="EMBL" id="TYL58330.1"/>
    </source>
</evidence>
<evidence type="ECO:0000259" key="3">
    <source>
        <dbReference type="PROSITE" id="PS51737"/>
    </source>
</evidence>
<evidence type="ECO:0000313" key="5">
    <source>
        <dbReference type="Proteomes" id="UP000324327"/>
    </source>
</evidence>
<dbReference type="InterPro" id="IPR006119">
    <property type="entry name" value="Resolv_N"/>
</dbReference>
<dbReference type="GO" id="GO:0000150">
    <property type="term" value="F:DNA strand exchange activity"/>
    <property type="evidence" value="ECO:0007669"/>
    <property type="project" value="InterPro"/>
</dbReference>
<dbReference type="PROSITE" id="PS51736">
    <property type="entry name" value="RECOMBINASES_3"/>
    <property type="match status" value="1"/>
</dbReference>
<reference evidence="4 5" key="1">
    <citation type="submission" date="2019-08" db="EMBL/GenBank/DDBJ databases">
        <authorList>
            <person name="Duncan S."/>
            <person name="Walker A."/>
        </authorList>
    </citation>
    <scope>NUCLEOTIDE SEQUENCE [LARGE SCALE GENOMIC DNA]</scope>
    <source>
        <strain evidence="4 5">T3WBe13</strain>
    </source>
</reference>
<dbReference type="Pfam" id="PF07508">
    <property type="entry name" value="Recombinase"/>
    <property type="match status" value="1"/>
</dbReference>
<dbReference type="Gene3D" id="3.40.50.1390">
    <property type="entry name" value="Resolvase, N-terminal catalytic domain"/>
    <property type="match status" value="1"/>
</dbReference>
<feature type="coiled-coil region" evidence="1">
    <location>
        <begin position="392"/>
        <end position="475"/>
    </location>
</feature>
<keyword evidence="1" id="KW-0175">Coiled coil</keyword>
<sequence>MKEVGQMSNLVMYLRLSLEDDVNADESNSITNQRRIIRDYISSHEDLRSMTVTEKCDDGYSGTNMNRPGMQELLAMVKEQRVDCIIVKDMSRFARNYLETGKYIEQIFPFMGIRFIAINDNYDSKDYVGGIGEIDVQFKALLYDFYSKDLSQKVSTAVMARKDKGMFIGICAPFGYLKSKNNACELLVDEEAAAVVKSIFTLRAGGASIAGIVRTLNGEGIDTPAAYHRRKGTYANMYTKGDSPLWTDYKVNSILNNEMYIGTFVYGKSRVKEIGSRRKKMLPPSEWKRIPNHHEAIVSKEVYEKVQAMKGTVPEAFTPVGKKASVYTGRLVCNCCGRNMIYHKDRLGKRFFNCEVNYRKNNNCVHRVLVTDLDGIIKGELSKQISGLAKLKLLMEKEREQHNERIRGAKQRLAMAEDTHRRLELELRTAYESYAKGVTDRETYLMQKQSYEAMIDGIREKIEAQKEAIFTLENQMPSENSGIQFLEGKSEIAEITDELLDVLLDKVVVYADKTIELRWKFSNRSN</sequence>
<dbReference type="PANTHER" id="PTHR30461">
    <property type="entry name" value="DNA-INVERTASE FROM LAMBDOID PROPHAGE"/>
    <property type="match status" value="1"/>
</dbReference>
<feature type="domain" description="Recombinase" evidence="3">
    <location>
        <begin position="173"/>
        <end position="316"/>
    </location>
</feature>
<protein>
    <submittedName>
        <fullName evidence="4">Cassette chromosome recombinase B</fullName>
    </submittedName>
</protein>
<dbReference type="GO" id="GO:0003677">
    <property type="term" value="F:DNA binding"/>
    <property type="evidence" value="ECO:0007669"/>
    <property type="project" value="InterPro"/>
</dbReference>
<evidence type="ECO:0000259" key="2">
    <source>
        <dbReference type="PROSITE" id="PS51736"/>
    </source>
</evidence>
<dbReference type="InterPro" id="IPR011109">
    <property type="entry name" value="DNA_bind_recombinase_dom"/>
</dbReference>
<gene>
    <name evidence="4" type="ORF">FYL31_10735</name>
</gene>
<dbReference type="PROSITE" id="PS51737">
    <property type="entry name" value="RECOMBINASE_DNA_BIND"/>
    <property type="match status" value="1"/>
</dbReference>
<feature type="domain" description="Resolvase/invertase-type recombinase catalytic" evidence="2">
    <location>
        <begin position="9"/>
        <end position="165"/>
    </location>
</feature>
<dbReference type="EMBL" id="VSTF01000012">
    <property type="protein sequence ID" value="TYL58330.1"/>
    <property type="molecule type" value="Genomic_DNA"/>
</dbReference>
<accession>A0A5S4VH31</accession>
<dbReference type="InterPro" id="IPR036162">
    <property type="entry name" value="Resolvase-like_N_sf"/>
</dbReference>
<dbReference type="Proteomes" id="UP000324327">
    <property type="component" value="Unassembled WGS sequence"/>
</dbReference>
<dbReference type="AlphaFoldDB" id="A0A5S4VH31"/>
<dbReference type="PANTHER" id="PTHR30461:SF23">
    <property type="entry name" value="DNA RECOMBINASE-RELATED"/>
    <property type="match status" value="1"/>
</dbReference>
<dbReference type="InterPro" id="IPR050639">
    <property type="entry name" value="SSR_resolvase"/>
</dbReference>
<dbReference type="Gene3D" id="3.90.1750.20">
    <property type="entry name" value="Putative Large Serine Recombinase, Chain B, Domain 2"/>
    <property type="match status" value="1"/>
</dbReference>